<dbReference type="GO" id="GO:0005829">
    <property type="term" value="C:cytosol"/>
    <property type="evidence" value="ECO:0007669"/>
    <property type="project" value="TreeGrafter"/>
</dbReference>
<dbReference type="InterPro" id="IPR017927">
    <property type="entry name" value="FAD-bd_FR_type"/>
</dbReference>
<dbReference type="GO" id="GO:0010181">
    <property type="term" value="F:FMN binding"/>
    <property type="evidence" value="ECO:0007669"/>
    <property type="project" value="TreeGrafter"/>
</dbReference>
<dbReference type="VEuPathDB" id="VectorBase:RPRC003133"/>
<evidence type="ECO:0000256" key="3">
    <source>
        <dbReference type="ARBA" id="ARBA00022827"/>
    </source>
</evidence>
<dbReference type="HOGENOM" id="CLU_001570_17_0_1"/>
<accession>T1HGG0</accession>
<dbReference type="Pfam" id="PF00667">
    <property type="entry name" value="FAD_binding_1"/>
    <property type="match status" value="1"/>
</dbReference>
<dbReference type="FunFam" id="1.20.990.10:FF:000007">
    <property type="entry name" value="Methionine synthase reductase"/>
    <property type="match status" value="1"/>
</dbReference>
<keyword evidence="2" id="KW-0285">Flavoprotein</keyword>
<dbReference type="EnsemblMetazoa" id="RPRC003133-RA">
    <property type="protein sequence ID" value="RPRC003133-PA"/>
    <property type="gene ID" value="RPRC003133"/>
</dbReference>
<name>T1HGG0_RHOPR</name>
<dbReference type="EMBL" id="ACPB03015962">
    <property type="status" value="NOT_ANNOTATED_CDS"/>
    <property type="molecule type" value="Genomic_DNA"/>
</dbReference>
<keyword evidence="3" id="KW-0274">FAD</keyword>
<dbReference type="GO" id="GO:0030586">
    <property type="term" value="F:[methionine synthase] reductase (NADPH) activity"/>
    <property type="evidence" value="ECO:0007669"/>
    <property type="project" value="UniProtKB-EC"/>
</dbReference>
<dbReference type="InParanoid" id="T1HGG0"/>
<organism evidence="8 9">
    <name type="scientific">Rhodnius prolixus</name>
    <name type="common">Triatomid bug</name>
    <dbReference type="NCBI Taxonomy" id="13249"/>
    <lineage>
        <taxon>Eukaryota</taxon>
        <taxon>Metazoa</taxon>
        <taxon>Ecdysozoa</taxon>
        <taxon>Arthropoda</taxon>
        <taxon>Hexapoda</taxon>
        <taxon>Insecta</taxon>
        <taxon>Pterygota</taxon>
        <taxon>Neoptera</taxon>
        <taxon>Paraneoptera</taxon>
        <taxon>Hemiptera</taxon>
        <taxon>Heteroptera</taxon>
        <taxon>Panheteroptera</taxon>
        <taxon>Cimicomorpha</taxon>
        <taxon>Reduviidae</taxon>
        <taxon>Triatominae</taxon>
        <taxon>Rhodnius</taxon>
    </lineage>
</organism>
<dbReference type="GO" id="GO:0009086">
    <property type="term" value="P:methionine biosynthetic process"/>
    <property type="evidence" value="ECO:0007669"/>
    <property type="project" value="TreeGrafter"/>
</dbReference>
<dbReference type="PRINTS" id="PR00371">
    <property type="entry name" value="FPNCR"/>
</dbReference>
<evidence type="ECO:0000256" key="5">
    <source>
        <dbReference type="ARBA" id="ARBA00039088"/>
    </source>
</evidence>
<dbReference type="InterPro" id="IPR001709">
    <property type="entry name" value="Flavoprot_Pyr_Nucl_cyt_Rdtase"/>
</dbReference>
<dbReference type="eggNOG" id="KOG1158">
    <property type="taxonomic scope" value="Eukaryota"/>
</dbReference>
<comment type="cofactor">
    <cofactor evidence="1">
        <name>FAD</name>
        <dbReference type="ChEBI" id="CHEBI:57692"/>
    </cofactor>
</comment>
<evidence type="ECO:0000256" key="4">
    <source>
        <dbReference type="ARBA" id="ARBA00023002"/>
    </source>
</evidence>
<dbReference type="Proteomes" id="UP000015103">
    <property type="component" value="Unassembled WGS sequence"/>
</dbReference>
<dbReference type="Gene3D" id="2.40.30.10">
    <property type="entry name" value="Translation factors"/>
    <property type="match status" value="1"/>
</dbReference>
<dbReference type="InterPro" id="IPR039261">
    <property type="entry name" value="FNR_nucleotide-bd"/>
</dbReference>
<feature type="domain" description="FAD-binding FR-type" evidence="7">
    <location>
        <begin position="49"/>
        <end position="313"/>
    </location>
</feature>
<dbReference type="PROSITE" id="PS51384">
    <property type="entry name" value="FAD_FR"/>
    <property type="match status" value="1"/>
</dbReference>
<dbReference type="STRING" id="13249.T1HGG0"/>
<dbReference type="GO" id="GO:0050660">
    <property type="term" value="F:flavin adenine dinucleotide binding"/>
    <property type="evidence" value="ECO:0007669"/>
    <property type="project" value="TreeGrafter"/>
</dbReference>
<evidence type="ECO:0000256" key="6">
    <source>
        <dbReference type="ARBA" id="ARBA00040659"/>
    </source>
</evidence>
<dbReference type="Gene3D" id="1.20.990.10">
    <property type="entry name" value="NADPH-cytochrome p450 Reductase, Chain A, domain 3"/>
    <property type="match status" value="1"/>
</dbReference>
<proteinExistence type="predicted"/>
<evidence type="ECO:0000256" key="1">
    <source>
        <dbReference type="ARBA" id="ARBA00001974"/>
    </source>
</evidence>
<dbReference type="PANTHER" id="PTHR19384:SF84">
    <property type="entry name" value="METHIONINE SYNTHASE REDUCTASE"/>
    <property type="match status" value="1"/>
</dbReference>
<dbReference type="InterPro" id="IPR001433">
    <property type="entry name" value="OxRdtase_FAD/NAD-bd"/>
</dbReference>
<dbReference type="InterPro" id="IPR017938">
    <property type="entry name" value="Riboflavin_synthase-like_b-brl"/>
</dbReference>
<dbReference type="SUPFAM" id="SSF63380">
    <property type="entry name" value="Riboflavin synthase domain-like"/>
    <property type="match status" value="1"/>
</dbReference>
<protein>
    <recommendedName>
        <fullName evidence="6">Methionine synthase reductase</fullName>
        <ecNumber evidence="5">1.16.1.8</ecNumber>
    </recommendedName>
</protein>
<dbReference type="GO" id="GO:0050667">
    <property type="term" value="P:homocysteine metabolic process"/>
    <property type="evidence" value="ECO:0007669"/>
    <property type="project" value="TreeGrafter"/>
</dbReference>
<dbReference type="PANTHER" id="PTHR19384">
    <property type="entry name" value="NITRIC OXIDE SYNTHASE-RELATED"/>
    <property type="match status" value="1"/>
</dbReference>
<evidence type="ECO:0000313" key="8">
    <source>
        <dbReference type="EnsemblMetazoa" id="RPRC003133-PA"/>
    </source>
</evidence>
<keyword evidence="4" id="KW-0560">Oxidoreductase</keyword>
<dbReference type="SUPFAM" id="SSF52343">
    <property type="entry name" value="Ferredoxin reductase-like, C-terminal NADP-linked domain"/>
    <property type="match status" value="1"/>
</dbReference>
<sequence>MNSSEITKKVMEERLDCVIRVGCPRLRWAEGVVEVARSMCSLEIQYGYSQPLSATPVYFTDIISANIICKGEDVRTRVEMFLNVKNLNLQYLPGDSIGILPKNPKIEVEAILTLLGLDKIADDHVEITLEDGGKVPSKKKVPVHLPKCTTIRNLFETCLDIRAIIKKSLIRTLLEYTTNGTEKRRLEELCSKEGSSEYNKHILEKSTCILDFLQSFPSCKPPLSVIIVHLPRLTPRAYSIASSPFVHPDSIRIVLNLIQDSRGRNGICTSWLYEKASHLLDLSNHFNALSLQNNAEENKIPIFLRKHSKFRIPMSLGSPLIMIGPGTGLAPFIGFLEHINKQWDNENNTSSLNNILLFGCRFKDRDYIFKEDLKLYYNKKVLNKFLVCFSRETNVEEKEKYVQDLFKKEKYTLIEYLMKSDTYIFVCGDALNMAKDVHDAIIDCIIDVHGIPREEAILVLQNLEKEGRYVRDVW</sequence>
<evidence type="ECO:0000259" key="7">
    <source>
        <dbReference type="PROSITE" id="PS51384"/>
    </source>
</evidence>
<dbReference type="Pfam" id="PF00175">
    <property type="entry name" value="NAD_binding_1"/>
    <property type="match status" value="1"/>
</dbReference>
<dbReference type="AlphaFoldDB" id="T1HGG0"/>
<dbReference type="Gene3D" id="3.40.50.80">
    <property type="entry name" value="Nucleotide-binding domain of ferredoxin-NADP reductase (FNR) module"/>
    <property type="match status" value="1"/>
</dbReference>
<evidence type="ECO:0000313" key="9">
    <source>
        <dbReference type="Proteomes" id="UP000015103"/>
    </source>
</evidence>
<dbReference type="EC" id="1.16.1.8" evidence="5"/>
<keyword evidence="9" id="KW-1185">Reference proteome</keyword>
<reference evidence="8" key="1">
    <citation type="submission" date="2015-05" db="UniProtKB">
        <authorList>
            <consortium name="EnsemblMetazoa"/>
        </authorList>
    </citation>
    <scope>IDENTIFICATION</scope>
</reference>
<evidence type="ECO:0000256" key="2">
    <source>
        <dbReference type="ARBA" id="ARBA00022630"/>
    </source>
</evidence>
<dbReference type="InterPro" id="IPR003097">
    <property type="entry name" value="CysJ-like_FAD-binding"/>
</dbReference>
<dbReference type="InterPro" id="IPR023173">
    <property type="entry name" value="NADPH_Cyt_P450_Rdtase_alpha"/>
</dbReference>
<dbReference type="OMA" id="WLYVGAK"/>